<evidence type="ECO:0000313" key="2">
    <source>
        <dbReference type="Proteomes" id="UP001177021"/>
    </source>
</evidence>
<evidence type="ECO:0000313" key="1">
    <source>
        <dbReference type="EMBL" id="CAJ2661236.1"/>
    </source>
</evidence>
<reference evidence="1" key="1">
    <citation type="submission" date="2023-10" db="EMBL/GenBank/DDBJ databases">
        <authorList>
            <person name="Rodriguez Cubillos JULIANA M."/>
            <person name="De Vega J."/>
        </authorList>
    </citation>
    <scope>NUCLEOTIDE SEQUENCE</scope>
</reference>
<proteinExistence type="predicted"/>
<protein>
    <submittedName>
        <fullName evidence="1">Uncharacterized protein</fullName>
    </submittedName>
</protein>
<comment type="caution">
    <text evidence="1">The sequence shown here is derived from an EMBL/GenBank/DDBJ whole genome shotgun (WGS) entry which is preliminary data.</text>
</comment>
<organism evidence="1 2">
    <name type="scientific">Trifolium pratense</name>
    <name type="common">Red clover</name>
    <dbReference type="NCBI Taxonomy" id="57577"/>
    <lineage>
        <taxon>Eukaryota</taxon>
        <taxon>Viridiplantae</taxon>
        <taxon>Streptophyta</taxon>
        <taxon>Embryophyta</taxon>
        <taxon>Tracheophyta</taxon>
        <taxon>Spermatophyta</taxon>
        <taxon>Magnoliopsida</taxon>
        <taxon>eudicotyledons</taxon>
        <taxon>Gunneridae</taxon>
        <taxon>Pentapetalae</taxon>
        <taxon>rosids</taxon>
        <taxon>fabids</taxon>
        <taxon>Fabales</taxon>
        <taxon>Fabaceae</taxon>
        <taxon>Papilionoideae</taxon>
        <taxon>50 kb inversion clade</taxon>
        <taxon>NPAAA clade</taxon>
        <taxon>Hologalegina</taxon>
        <taxon>IRL clade</taxon>
        <taxon>Trifolieae</taxon>
        <taxon>Trifolium</taxon>
    </lineage>
</organism>
<dbReference type="Proteomes" id="UP001177021">
    <property type="component" value="Unassembled WGS sequence"/>
</dbReference>
<name>A0ACB0KX19_TRIPR</name>
<accession>A0ACB0KX19</accession>
<dbReference type="EMBL" id="CASHSV030000311">
    <property type="protein sequence ID" value="CAJ2661236.1"/>
    <property type="molecule type" value="Genomic_DNA"/>
</dbReference>
<keyword evidence="2" id="KW-1185">Reference proteome</keyword>
<gene>
    <name evidence="1" type="ORF">MILVUS5_LOCUS26993</name>
</gene>
<sequence>MIITSSKFPSNSICKNTKTYGRRKKMTEIQGFGGNKATYGRTEEDFGYSHKSVFRKKEPMSGHEVVLKMIHMLTSISVQLNWTLFELKGNKNVLGEFHSGFMNNRERNGSTNRT</sequence>